<dbReference type="STRING" id="1445510.YC6258_02743"/>
<dbReference type="KEGG" id="gsn:YC6258_02743"/>
<reference evidence="1 2" key="1">
    <citation type="submission" date="2014-01" db="EMBL/GenBank/DDBJ databases">
        <title>Full genme sequencing of cellulolytic bacterium Gynuella sunshinyii YC6258T gen. nov., sp. nov.</title>
        <authorList>
            <person name="Khan H."/>
            <person name="Chung E.J."/>
            <person name="Chung Y.R."/>
        </authorList>
    </citation>
    <scope>NUCLEOTIDE SEQUENCE [LARGE SCALE GENOMIC DNA]</scope>
    <source>
        <strain evidence="1 2">YC6258</strain>
    </source>
</reference>
<proteinExistence type="predicted"/>
<keyword evidence="2" id="KW-1185">Reference proteome</keyword>
<organism evidence="1 2">
    <name type="scientific">Gynuella sunshinyii YC6258</name>
    <dbReference type="NCBI Taxonomy" id="1445510"/>
    <lineage>
        <taxon>Bacteria</taxon>
        <taxon>Pseudomonadati</taxon>
        <taxon>Pseudomonadota</taxon>
        <taxon>Gammaproteobacteria</taxon>
        <taxon>Oceanospirillales</taxon>
        <taxon>Saccharospirillaceae</taxon>
        <taxon>Gynuella</taxon>
    </lineage>
</organism>
<dbReference type="EMBL" id="CP007142">
    <property type="protein sequence ID" value="AJQ94781.1"/>
    <property type="molecule type" value="Genomic_DNA"/>
</dbReference>
<gene>
    <name evidence="1" type="ORF">YC6258_02743</name>
</gene>
<accession>A0A0C5VKI5</accession>
<dbReference type="AlphaFoldDB" id="A0A0C5VKI5"/>
<dbReference type="Proteomes" id="UP000032266">
    <property type="component" value="Chromosome"/>
</dbReference>
<name>A0A0C5VKI5_9GAMM</name>
<evidence type="ECO:0000313" key="2">
    <source>
        <dbReference type="Proteomes" id="UP000032266"/>
    </source>
</evidence>
<dbReference type="HOGENOM" id="CLU_3184288_0_0_6"/>
<protein>
    <submittedName>
        <fullName evidence="1">Uncharacterized protein</fullName>
    </submittedName>
</protein>
<sequence length="46" mass="5408">MLQNNNKKFKAVSVYISSCFKQMKPLLSNALFLLQVIKWFPQCRDS</sequence>
<evidence type="ECO:0000313" key="1">
    <source>
        <dbReference type="EMBL" id="AJQ94781.1"/>
    </source>
</evidence>